<evidence type="ECO:0000259" key="1">
    <source>
        <dbReference type="Pfam" id="PF13401"/>
    </source>
</evidence>
<evidence type="ECO:0000313" key="3">
    <source>
        <dbReference type="Proteomes" id="UP000315525"/>
    </source>
</evidence>
<organism evidence="2 3">
    <name type="scientific">candidate division TA06 bacterium</name>
    <dbReference type="NCBI Taxonomy" id="2250710"/>
    <lineage>
        <taxon>Bacteria</taxon>
        <taxon>Bacteria division TA06</taxon>
    </lineage>
</organism>
<protein>
    <submittedName>
        <fullName evidence="2">AAA family ATPase</fullName>
    </submittedName>
</protein>
<dbReference type="Gene3D" id="3.40.50.300">
    <property type="entry name" value="P-loop containing nucleotide triphosphate hydrolases"/>
    <property type="match status" value="1"/>
</dbReference>
<dbReference type="PANTHER" id="PTHR35894:SF1">
    <property type="entry name" value="PHOSPHORIBULOKINASE _ URIDINE KINASE FAMILY"/>
    <property type="match status" value="1"/>
</dbReference>
<dbReference type="GO" id="GO:0016887">
    <property type="term" value="F:ATP hydrolysis activity"/>
    <property type="evidence" value="ECO:0007669"/>
    <property type="project" value="InterPro"/>
</dbReference>
<dbReference type="InterPro" id="IPR052026">
    <property type="entry name" value="ExeA_AAA_ATPase_DNA-bind"/>
</dbReference>
<comment type="caution">
    <text evidence="2">The sequence shown here is derived from an EMBL/GenBank/DDBJ whole genome shotgun (WGS) entry which is preliminary data.</text>
</comment>
<gene>
    <name evidence="2" type="ORF">E3J62_00765</name>
</gene>
<sequence length="272" mass="31162">MDYTQFYGLNEQPFSDTHDDRFYYDSPQHSKAIIKLSYAAETMRGLAILTGDIGTGKTTLARRMLGLFSSQRDYETALLIIIHSEITPIWLLRKIAMQFGVEPGEVGRVDIIAQLYKRLVEISDQNKKAVVLIDEANMLQTKDIMEELRGLLNIEYAEGHLITFILFGLPEMEGRLRLDEPLFQRIGMRCHLHPLSVESTKEYIRYRVNVAGAENNIFSDEAIELVHHYSKGKPRLINFLCDNVLLEGFLLKRETIDESMIEEAAEDLGMTT</sequence>
<dbReference type="InterPro" id="IPR027417">
    <property type="entry name" value="P-loop_NTPase"/>
</dbReference>
<dbReference type="SUPFAM" id="SSF52540">
    <property type="entry name" value="P-loop containing nucleoside triphosphate hydrolases"/>
    <property type="match status" value="1"/>
</dbReference>
<dbReference type="Pfam" id="PF13401">
    <property type="entry name" value="AAA_22"/>
    <property type="match status" value="1"/>
</dbReference>
<dbReference type="InterPro" id="IPR049945">
    <property type="entry name" value="AAA_22"/>
</dbReference>
<dbReference type="PANTHER" id="PTHR35894">
    <property type="entry name" value="GENERAL SECRETION PATHWAY PROTEIN A-RELATED"/>
    <property type="match status" value="1"/>
</dbReference>
<accession>A0A523UYL8</accession>
<dbReference type="Proteomes" id="UP000315525">
    <property type="component" value="Unassembled WGS sequence"/>
</dbReference>
<proteinExistence type="predicted"/>
<feature type="domain" description="ORC1/DEAH AAA+ ATPase" evidence="1">
    <location>
        <begin position="44"/>
        <end position="176"/>
    </location>
</feature>
<dbReference type="AlphaFoldDB" id="A0A523UYL8"/>
<reference evidence="2 3" key="1">
    <citation type="submission" date="2019-03" db="EMBL/GenBank/DDBJ databases">
        <title>Metabolic potential of uncultured bacteria and archaea associated with petroleum seepage in deep-sea sediments.</title>
        <authorList>
            <person name="Dong X."/>
            <person name="Hubert C."/>
        </authorList>
    </citation>
    <scope>NUCLEOTIDE SEQUENCE [LARGE SCALE GENOMIC DNA]</scope>
    <source>
        <strain evidence="2">E44_bin18</strain>
    </source>
</reference>
<name>A0A523UYL8_UNCT6</name>
<dbReference type="EMBL" id="SOJN01000012">
    <property type="protein sequence ID" value="TET47628.1"/>
    <property type="molecule type" value="Genomic_DNA"/>
</dbReference>
<evidence type="ECO:0000313" key="2">
    <source>
        <dbReference type="EMBL" id="TET47628.1"/>
    </source>
</evidence>